<evidence type="ECO:0000313" key="3">
    <source>
        <dbReference type="Proteomes" id="UP000736335"/>
    </source>
</evidence>
<reference evidence="2" key="2">
    <citation type="submission" date="2020-11" db="EMBL/GenBank/DDBJ databases">
        <authorList>
            <consortium name="DOE Joint Genome Institute"/>
            <person name="Kuo A."/>
            <person name="Miyauchi S."/>
            <person name="Kiss E."/>
            <person name="Drula E."/>
            <person name="Kohler A."/>
            <person name="Sanchez-Garcia M."/>
            <person name="Andreopoulos B."/>
            <person name="Barry K.W."/>
            <person name="Bonito G."/>
            <person name="Buee M."/>
            <person name="Carver A."/>
            <person name="Chen C."/>
            <person name="Cichocki N."/>
            <person name="Clum A."/>
            <person name="Culley D."/>
            <person name="Crous P.W."/>
            <person name="Fauchery L."/>
            <person name="Girlanda M."/>
            <person name="Hayes R."/>
            <person name="Keri Z."/>
            <person name="Labutti K."/>
            <person name="Lipzen A."/>
            <person name="Lombard V."/>
            <person name="Magnuson J."/>
            <person name="Maillard F."/>
            <person name="Morin E."/>
            <person name="Murat C."/>
            <person name="Nolan M."/>
            <person name="Ohm R."/>
            <person name="Pangilinan J."/>
            <person name="Pereira M."/>
            <person name="Perotto S."/>
            <person name="Peter M."/>
            <person name="Riley R."/>
            <person name="Sitrit Y."/>
            <person name="Stielow B."/>
            <person name="Szollosi G."/>
            <person name="Zifcakova L."/>
            <person name="Stursova M."/>
            <person name="Spatafora J.W."/>
            <person name="Tedersoo L."/>
            <person name="Vaario L.-M."/>
            <person name="Yamada A."/>
            <person name="Yan M."/>
            <person name="Wang P."/>
            <person name="Xu J."/>
            <person name="Bruns T."/>
            <person name="Baldrian P."/>
            <person name="Vilgalys R."/>
            <person name="Henrissat B."/>
            <person name="Grigoriev I.V."/>
            <person name="Hibbett D."/>
            <person name="Nagy L.G."/>
            <person name="Martin F.M."/>
        </authorList>
    </citation>
    <scope>NUCLEOTIDE SEQUENCE</scope>
    <source>
        <strain evidence="2">UH-Tt-Lm1</strain>
    </source>
</reference>
<accession>A0A9P6HHG1</accession>
<evidence type="ECO:0000256" key="1">
    <source>
        <dbReference type="SAM" id="MobiDB-lite"/>
    </source>
</evidence>
<feature type="compositionally biased region" description="Basic residues" evidence="1">
    <location>
        <begin position="259"/>
        <end position="268"/>
    </location>
</feature>
<feature type="region of interest" description="Disordered" evidence="1">
    <location>
        <begin position="378"/>
        <end position="403"/>
    </location>
</feature>
<evidence type="ECO:0000313" key="2">
    <source>
        <dbReference type="EMBL" id="KAF9786861.1"/>
    </source>
</evidence>
<gene>
    <name evidence="2" type="ORF">BJ322DRAFT_679725</name>
</gene>
<keyword evidence="3" id="KW-1185">Reference proteome</keyword>
<dbReference type="EMBL" id="WIUZ02000005">
    <property type="protein sequence ID" value="KAF9786861.1"/>
    <property type="molecule type" value="Genomic_DNA"/>
</dbReference>
<comment type="caution">
    <text evidence="2">The sequence shown here is derived from an EMBL/GenBank/DDBJ whole genome shotgun (WGS) entry which is preliminary data.</text>
</comment>
<proteinExistence type="predicted"/>
<feature type="compositionally biased region" description="Pro residues" evidence="1">
    <location>
        <begin position="173"/>
        <end position="192"/>
    </location>
</feature>
<feature type="region of interest" description="Disordered" evidence="1">
    <location>
        <begin position="316"/>
        <end position="344"/>
    </location>
</feature>
<feature type="region of interest" description="Disordered" evidence="1">
    <location>
        <begin position="149"/>
        <end position="192"/>
    </location>
</feature>
<dbReference type="Proteomes" id="UP000736335">
    <property type="component" value="Unassembled WGS sequence"/>
</dbReference>
<reference evidence="2" key="1">
    <citation type="journal article" date="2020" name="Nat. Commun.">
        <title>Large-scale genome sequencing of mycorrhizal fungi provides insights into the early evolution of symbiotic traits.</title>
        <authorList>
            <person name="Miyauchi S."/>
            <person name="Kiss E."/>
            <person name="Kuo A."/>
            <person name="Drula E."/>
            <person name="Kohler A."/>
            <person name="Sanchez-Garcia M."/>
            <person name="Morin E."/>
            <person name="Andreopoulos B."/>
            <person name="Barry K.W."/>
            <person name="Bonito G."/>
            <person name="Buee M."/>
            <person name="Carver A."/>
            <person name="Chen C."/>
            <person name="Cichocki N."/>
            <person name="Clum A."/>
            <person name="Culley D."/>
            <person name="Crous P.W."/>
            <person name="Fauchery L."/>
            <person name="Girlanda M."/>
            <person name="Hayes R.D."/>
            <person name="Keri Z."/>
            <person name="LaButti K."/>
            <person name="Lipzen A."/>
            <person name="Lombard V."/>
            <person name="Magnuson J."/>
            <person name="Maillard F."/>
            <person name="Murat C."/>
            <person name="Nolan M."/>
            <person name="Ohm R.A."/>
            <person name="Pangilinan J."/>
            <person name="Pereira M.F."/>
            <person name="Perotto S."/>
            <person name="Peter M."/>
            <person name="Pfister S."/>
            <person name="Riley R."/>
            <person name="Sitrit Y."/>
            <person name="Stielow J.B."/>
            <person name="Szollosi G."/>
            <person name="Zifcakova L."/>
            <person name="Stursova M."/>
            <person name="Spatafora J.W."/>
            <person name="Tedersoo L."/>
            <person name="Vaario L.M."/>
            <person name="Yamada A."/>
            <person name="Yan M."/>
            <person name="Wang P."/>
            <person name="Xu J."/>
            <person name="Bruns T."/>
            <person name="Baldrian P."/>
            <person name="Vilgalys R."/>
            <person name="Dunand C."/>
            <person name="Henrissat B."/>
            <person name="Grigoriev I.V."/>
            <person name="Hibbett D."/>
            <person name="Nagy L.G."/>
            <person name="Martin F.M."/>
        </authorList>
    </citation>
    <scope>NUCLEOTIDE SEQUENCE</scope>
    <source>
        <strain evidence="2">UH-Tt-Lm1</strain>
    </source>
</reference>
<feature type="region of interest" description="Disordered" evidence="1">
    <location>
        <begin position="232"/>
        <end position="293"/>
    </location>
</feature>
<name>A0A9P6HHG1_9AGAM</name>
<feature type="compositionally biased region" description="Polar residues" evidence="1">
    <location>
        <begin position="318"/>
        <end position="334"/>
    </location>
</feature>
<feature type="compositionally biased region" description="Polar residues" evidence="1">
    <location>
        <begin position="156"/>
        <end position="166"/>
    </location>
</feature>
<dbReference type="OrthoDB" id="10634455at2759"/>
<organism evidence="2 3">
    <name type="scientific">Thelephora terrestris</name>
    <dbReference type="NCBI Taxonomy" id="56493"/>
    <lineage>
        <taxon>Eukaryota</taxon>
        <taxon>Fungi</taxon>
        <taxon>Dikarya</taxon>
        <taxon>Basidiomycota</taxon>
        <taxon>Agaricomycotina</taxon>
        <taxon>Agaricomycetes</taxon>
        <taxon>Thelephorales</taxon>
        <taxon>Thelephoraceae</taxon>
        <taxon>Thelephora</taxon>
    </lineage>
</organism>
<protein>
    <submittedName>
        <fullName evidence="2">Uncharacterized protein</fullName>
    </submittedName>
</protein>
<sequence length="452" mass="49067">MATNSRLARALQLQRIANTSRKFTPTTSTTLTATPDTPIVLKSLPEHKSLLPLLLSHNIPSKAAQACADRFDKYAKQLKSEIEAKLVPYLVNRRKNQPAKVYSLFLDNYSQALREWAQSILNAALRALKRTPAEIQNFDITYPPPLWLPSPPDVHSATTQNQPQAQPSFSSTPAPPHAFPTTYPPPLRPPCTVPPVEWPRTLVASSGPPSTSAFDLDSLCIRFAKSLVIDENPAQPTQTKPSIFSLPDSPKGRSGVASHRTKRSKSRKSSATTSQPSTRTLLPLPQKAVKPRRLSVPPSFLQIPSKVRPTLRNISAPVPTSSSQRNMAPPTVSNFLPPASPPTPAADLDMSSYFGFNTPHSDSSQSLFNLGINSTALRTSNSPSPSSGPTTPPILSSDLLSEPTVASPPFQLSEPFLATQFPLQYDLFPHDFLIPPYTDAGSSFNLSPGVPP</sequence>
<feature type="compositionally biased region" description="Low complexity" evidence="1">
    <location>
        <begin position="379"/>
        <end position="397"/>
    </location>
</feature>
<dbReference type="AlphaFoldDB" id="A0A9P6HHG1"/>